<dbReference type="Proteomes" id="UP000767854">
    <property type="component" value="Unassembled WGS sequence"/>
</dbReference>
<accession>A0ABS2MT43</accession>
<keyword evidence="2" id="KW-1185">Reference proteome</keyword>
<comment type="caution">
    <text evidence="1">The sequence shown here is derived from an EMBL/GenBank/DDBJ whole genome shotgun (WGS) entry which is preliminary data.</text>
</comment>
<dbReference type="RefSeq" id="WP_204665032.1">
    <property type="nucleotide sequence ID" value="NZ_JAFBDT010000023.1"/>
</dbReference>
<proteinExistence type="predicted"/>
<protein>
    <submittedName>
        <fullName evidence="1">Uncharacterized protein</fullName>
    </submittedName>
</protein>
<evidence type="ECO:0000313" key="2">
    <source>
        <dbReference type="Proteomes" id="UP000767854"/>
    </source>
</evidence>
<sequence length="272" mass="31970">MNNTNINFHQTFYPNFDYIGKILSIADGDVAYSIEEISDITGIPTGKSSGKVLPHIKYSEYMNLINMNSQEGKLYLKRTELGELIFREDPFFSEDLSRLLCHMFLTSPNAGAGLWCFIYRELQFKYGTEIKRDVIDHDIHQYFGKSTKLSAFNTAYSSSNSFGNLDLSDIEDDYIVFKEFDYDDEYLYGILYSLYFELKNLDDNRSEFTTRELFEELKWQNSLNWSERRVLDFLSEASDKGWLHLNRQLNPIIIVLKRNIRDLIELIYSELI</sequence>
<reference evidence="1 2" key="1">
    <citation type="submission" date="2021-01" db="EMBL/GenBank/DDBJ databases">
        <title>Genomic Encyclopedia of Type Strains, Phase IV (KMG-IV): sequencing the most valuable type-strain genomes for metagenomic binning, comparative biology and taxonomic classification.</title>
        <authorList>
            <person name="Goeker M."/>
        </authorList>
    </citation>
    <scope>NUCLEOTIDE SEQUENCE [LARGE SCALE GENOMIC DNA]</scope>
    <source>
        <strain evidence="1 2">DSM 24436</strain>
    </source>
</reference>
<name>A0ABS2MT43_9FIRM</name>
<organism evidence="1 2">
    <name type="scientific">Fusibacter tunisiensis</name>
    <dbReference type="NCBI Taxonomy" id="1008308"/>
    <lineage>
        <taxon>Bacteria</taxon>
        <taxon>Bacillati</taxon>
        <taxon>Bacillota</taxon>
        <taxon>Clostridia</taxon>
        <taxon>Eubacteriales</taxon>
        <taxon>Eubacteriales Family XII. Incertae Sedis</taxon>
        <taxon>Fusibacter</taxon>
    </lineage>
</organism>
<gene>
    <name evidence="1" type="ORF">JOC49_002164</name>
</gene>
<dbReference type="EMBL" id="JAFBDT010000023">
    <property type="protein sequence ID" value="MBM7562603.1"/>
    <property type="molecule type" value="Genomic_DNA"/>
</dbReference>
<evidence type="ECO:0000313" key="1">
    <source>
        <dbReference type="EMBL" id="MBM7562603.1"/>
    </source>
</evidence>